<evidence type="ECO:0000313" key="1">
    <source>
        <dbReference type="EMBL" id="SVA03886.1"/>
    </source>
</evidence>
<sequence>MNRRLICISVCGVVLVSGPSVSAQSDAERFWGQWRGPESTGVAPLGDPPTVWSENENVSWKVEIPGRGSASPIVWGDKVFLLTAVAVGEPVPVEPTEAAGGQTSRA</sequence>
<evidence type="ECO:0008006" key="2">
    <source>
        <dbReference type="Google" id="ProtNLM"/>
    </source>
</evidence>
<proteinExistence type="predicted"/>
<dbReference type="PANTHER" id="PTHR34512">
    <property type="entry name" value="CELL SURFACE PROTEIN"/>
    <property type="match status" value="1"/>
</dbReference>
<reference evidence="1" key="1">
    <citation type="submission" date="2018-05" db="EMBL/GenBank/DDBJ databases">
        <authorList>
            <person name="Lanie J.A."/>
            <person name="Ng W.-L."/>
            <person name="Kazmierczak K.M."/>
            <person name="Andrzejewski T.M."/>
            <person name="Davidsen T.M."/>
            <person name="Wayne K.J."/>
            <person name="Tettelin H."/>
            <person name="Glass J.I."/>
            <person name="Rusch D."/>
            <person name="Podicherti R."/>
            <person name="Tsui H.-C.T."/>
            <person name="Winkler M.E."/>
        </authorList>
    </citation>
    <scope>NUCLEOTIDE SEQUENCE</scope>
</reference>
<dbReference type="InterPro" id="IPR011047">
    <property type="entry name" value="Quinoprotein_ADH-like_sf"/>
</dbReference>
<feature type="non-terminal residue" evidence="1">
    <location>
        <position position="106"/>
    </location>
</feature>
<dbReference type="PANTHER" id="PTHR34512:SF30">
    <property type="entry name" value="OUTER MEMBRANE PROTEIN ASSEMBLY FACTOR BAMB"/>
    <property type="match status" value="1"/>
</dbReference>
<accession>A0A381SIR8</accession>
<dbReference type="SUPFAM" id="SSF50998">
    <property type="entry name" value="Quinoprotein alcohol dehydrogenase-like"/>
    <property type="match status" value="1"/>
</dbReference>
<gene>
    <name evidence="1" type="ORF">METZ01_LOCUS56740</name>
</gene>
<dbReference type="EMBL" id="UINC01003163">
    <property type="protein sequence ID" value="SVA03886.1"/>
    <property type="molecule type" value="Genomic_DNA"/>
</dbReference>
<protein>
    <recommendedName>
        <fullName evidence="2">Pyrrolo-quinoline quinone</fullName>
    </recommendedName>
</protein>
<organism evidence="1">
    <name type="scientific">marine metagenome</name>
    <dbReference type="NCBI Taxonomy" id="408172"/>
    <lineage>
        <taxon>unclassified sequences</taxon>
        <taxon>metagenomes</taxon>
        <taxon>ecological metagenomes</taxon>
    </lineage>
</organism>
<name>A0A381SIR8_9ZZZZ</name>
<dbReference type="AlphaFoldDB" id="A0A381SIR8"/>